<dbReference type="OrthoDB" id="10002170at2759"/>
<proteinExistence type="inferred from homology"/>
<dbReference type="KEGG" id="bbrx:BRETT_002293"/>
<dbReference type="InterPro" id="IPR042777">
    <property type="entry name" value="Sen15_fungi"/>
</dbReference>
<evidence type="ECO:0000313" key="6">
    <source>
        <dbReference type="EMBL" id="VUG16142.1"/>
    </source>
</evidence>
<reference evidence="5" key="3">
    <citation type="submission" date="2020-10" db="EMBL/GenBank/DDBJ databases">
        <authorList>
            <person name="Palmer J.M."/>
        </authorList>
    </citation>
    <scope>NUCLEOTIDE SEQUENCE</scope>
    <source>
        <strain evidence="5">UCD 2041</strain>
    </source>
</reference>
<dbReference type="STRING" id="5007.A0A3F2XZU7"/>
<feature type="domain" description="tRNA-splicing endonuclease subunit Sen15" evidence="3">
    <location>
        <begin position="11"/>
        <end position="118"/>
    </location>
</feature>
<reference evidence="4 8" key="2">
    <citation type="journal article" date="2020" name="Appl. Microbiol. Biotechnol.">
        <title>Targeted gene deletion in Brettanomyces bruxellensis with an expression-free CRISPR-Cas9 system.</title>
        <authorList>
            <person name="Varela C."/>
            <person name="Bartel C."/>
            <person name="Onetto C."/>
            <person name="Borneman A."/>
        </authorList>
    </citation>
    <scope>NUCLEOTIDE SEQUENCE [LARGE SCALE GENOMIC DNA]</scope>
    <source>
        <strain evidence="4 8">AWRI1613</strain>
    </source>
</reference>
<dbReference type="InterPro" id="IPR011856">
    <property type="entry name" value="tRNA_endonuc-like_dom_sf"/>
</dbReference>
<evidence type="ECO:0000313" key="5">
    <source>
        <dbReference type="EMBL" id="QOU22124.1"/>
    </source>
</evidence>
<dbReference type="GO" id="GO:0003676">
    <property type="term" value="F:nucleic acid binding"/>
    <property type="evidence" value="ECO:0007669"/>
    <property type="project" value="InterPro"/>
</dbReference>
<reference evidence="5" key="4">
    <citation type="journal article" name="BMC Genomics">
        <title>New genome assemblies reveal patterns of domestication and adaptation across Brettanomyces (Dekkera) species.</title>
        <authorList>
            <person name="Roach M.J."/>
            <person name="Borneman A.R."/>
        </authorList>
    </citation>
    <scope>NUCLEOTIDE SEQUENCE</scope>
    <source>
        <strain evidence="5">UCD 2041</strain>
    </source>
</reference>
<dbReference type="EMBL" id="CP063137">
    <property type="protein sequence ID" value="QOU22124.1"/>
    <property type="molecule type" value="Genomic_DNA"/>
</dbReference>
<reference evidence="6 7" key="1">
    <citation type="submission" date="2019-07" db="EMBL/GenBank/DDBJ databases">
        <authorList>
            <person name="Friedrich A."/>
            <person name="Schacherer J."/>
        </authorList>
    </citation>
    <scope>NUCLEOTIDE SEQUENCE [LARGE SCALE GENOMIC DNA]</scope>
</reference>
<gene>
    <name evidence="5" type="ORF">BRETT_002293</name>
    <name evidence="6" type="ORF">DEBR0S1_08834G</name>
    <name evidence="4" type="ORF">HII12_000019</name>
</gene>
<dbReference type="GeneID" id="64574217"/>
<evidence type="ECO:0000313" key="8">
    <source>
        <dbReference type="Proteomes" id="UP000568158"/>
    </source>
</evidence>
<dbReference type="EMBL" id="JABCYN010000001">
    <property type="protein sequence ID" value="KAF6016279.1"/>
    <property type="molecule type" value="Genomic_DNA"/>
</dbReference>
<dbReference type="InterPro" id="IPR036167">
    <property type="entry name" value="tRNA_intron_Endo_cat-like_sf"/>
</dbReference>
<evidence type="ECO:0000256" key="1">
    <source>
        <dbReference type="ARBA" id="ARBA00006091"/>
    </source>
</evidence>
<keyword evidence="2" id="KW-0819">tRNA processing</keyword>
<dbReference type="Proteomes" id="UP000478008">
    <property type="component" value="Unassembled WGS sequence"/>
</dbReference>
<dbReference type="EMBL" id="CABFWN010000001">
    <property type="protein sequence ID" value="VUG16142.1"/>
    <property type="molecule type" value="Genomic_DNA"/>
</dbReference>
<dbReference type="GO" id="GO:0000213">
    <property type="term" value="F:tRNA-intron lyase activity"/>
    <property type="evidence" value="ECO:0007669"/>
    <property type="project" value="TreeGrafter"/>
</dbReference>
<evidence type="ECO:0000256" key="2">
    <source>
        <dbReference type="ARBA" id="ARBA00022694"/>
    </source>
</evidence>
<name>A0A3F2XZU7_DEKBR</name>
<evidence type="ECO:0000313" key="7">
    <source>
        <dbReference type="Proteomes" id="UP000478008"/>
    </source>
</evidence>
<organism evidence="6 7">
    <name type="scientific">Dekkera bruxellensis</name>
    <name type="common">Brettanomyces custersii</name>
    <dbReference type="NCBI Taxonomy" id="5007"/>
    <lineage>
        <taxon>Eukaryota</taxon>
        <taxon>Fungi</taxon>
        <taxon>Dikarya</taxon>
        <taxon>Ascomycota</taxon>
        <taxon>Saccharomycotina</taxon>
        <taxon>Pichiomycetes</taxon>
        <taxon>Pichiales</taxon>
        <taxon>Pichiaceae</taxon>
        <taxon>Brettanomyces</taxon>
    </lineage>
</organism>
<dbReference type="Gene3D" id="3.40.1350.10">
    <property type="match status" value="1"/>
</dbReference>
<protein>
    <submittedName>
        <fullName evidence="6">DEBR0S1_08834g1_1</fullName>
    </submittedName>
</protein>
<sequence>MITEKATCNKVKKNLVYYNLWSNVTSVDFYDKTLGEQFMLLKGKNPKSGNDSACINGYDYVLPVLKQKKLTMQALDLIFKHVSEIEHTKVQKLVIGITDFDGTIVYYNIHSGVQKPKNA</sequence>
<dbReference type="Pfam" id="PF09631">
    <property type="entry name" value="Sen15"/>
    <property type="match status" value="1"/>
</dbReference>
<evidence type="ECO:0000259" key="3">
    <source>
        <dbReference type="Pfam" id="PF09631"/>
    </source>
</evidence>
<evidence type="ECO:0000313" key="4">
    <source>
        <dbReference type="EMBL" id="KAF6016279.1"/>
    </source>
</evidence>
<keyword evidence="7" id="KW-1185">Reference proteome</keyword>
<dbReference type="InterPro" id="IPR018593">
    <property type="entry name" value="tRNA-endonuc_su_Sen15"/>
</dbReference>
<comment type="similarity">
    <text evidence="1">Belongs to the SEN15 family.</text>
</comment>
<dbReference type="PANTHER" id="PTHR28518:SF1">
    <property type="entry name" value="TRNA-SPLICING ENDONUCLEASE SUBUNIT SEN15"/>
    <property type="match status" value="1"/>
</dbReference>
<dbReference type="Proteomes" id="UP000663131">
    <property type="component" value="Chromosome 9"/>
</dbReference>
<dbReference type="RefSeq" id="XP_041138617.1">
    <property type="nucleotide sequence ID" value="XM_041280826.1"/>
</dbReference>
<dbReference type="SUPFAM" id="SSF53032">
    <property type="entry name" value="tRNA-intron endonuclease catalytic domain-like"/>
    <property type="match status" value="1"/>
</dbReference>
<accession>A0A3F2XZU7</accession>
<dbReference type="AlphaFoldDB" id="A0A3F2XZU7"/>
<dbReference type="PANTHER" id="PTHR28518">
    <property type="entry name" value="TRNA-SPLICING ENDONUCLEASE SUBUNIT SEN15"/>
    <property type="match status" value="1"/>
</dbReference>
<dbReference type="GO" id="GO:0000214">
    <property type="term" value="C:tRNA-intron endonuclease complex"/>
    <property type="evidence" value="ECO:0007669"/>
    <property type="project" value="InterPro"/>
</dbReference>
<dbReference type="GO" id="GO:0000379">
    <property type="term" value="P:tRNA-type intron splice site recognition and cleavage"/>
    <property type="evidence" value="ECO:0007669"/>
    <property type="project" value="InterPro"/>
</dbReference>
<dbReference type="Proteomes" id="UP000568158">
    <property type="component" value="Unassembled WGS sequence"/>
</dbReference>